<feature type="transmembrane region" description="Helical" evidence="11">
    <location>
        <begin position="21"/>
        <end position="45"/>
    </location>
</feature>
<proteinExistence type="inferred from homology"/>
<accession>A0A1J9PNE4</accession>
<dbReference type="GO" id="GO:0005789">
    <property type="term" value="C:endoplasmic reticulum membrane"/>
    <property type="evidence" value="ECO:0007669"/>
    <property type="project" value="UniProtKB-SubCell"/>
</dbReference>
<evidence type="ECO:0000256" key="9">
    <source>
        <dbReference type="ARBA" id="ARBA00024907"/>
    </source>
</evidence>
<comment type="catalytic activity">
    <reaction evidence="10 11">
        <text>a di-trans,poly-cis-dolichyl diphosphate + H2O = a di-trans,poly-cis-dolichyl phosphate + phosphate + H(+)</text>
        <dbReference type="Rhea" id="RHEA:14385"/>
        <dbReference type="Rhea" id="RHEA-COMP:19498"/>
        <dbReference type="Rhea" id="RHEA-COMP:19506"/>
        <dbReference type="ChEBI" id="CHEBI:15377"/>
        <dbReference type="ChEBI" id="CHEBI:15378"/>
        <dbReference type="ChEBI" id="CHEBI:43474"/>
        <dbReference type="ChEBI" id="CHEBI:57497"/>
        <dbReference type="ChEBI" id="CHEBI:57683"/>
        <dbReference type="EC" id="3.6.1.43"/>
    </reaction>
</comment>
<comment type="pathway">
    <text evidence="2 11">Protein modification; protein glycosylation.</text>
</comment>
<evidence type="ECO:0000256" key="4">
    <source>
        <dbReference type="ARBA" id="ARBA00022692"/>
    </source>
</evidence>
<dbReference type="Gene3D" id="1.20.144.10">
    <property type="entry name" value="Phosphatidic acid phosphatase type 2/haloperoxidase"/>
    <property type="match status" value="1"/>
</dbReference>
<organism evidence="13 14">
    <name type="scientific">Emergomyces pasteurianus Ep9510</name>
    <dbReference type="NCBI Taxonomy" id="1447872"/>
    <lineage>
        <taxon>Eukaryota</taxon>
        <taxon>Fungi</taxon>
        <taxon>Dikarya</taxon>
        <taxon>Ascomycota</taxon>
        <taxon>Pezizomycotina</taxon>
        <taxon>Eurotiomycetes</taxon>
        <taxon>Eurotiomycetidae</taxon>
        <taxon>Onygenales</taxon>
        <taxon>Ajellomycetaceae</taxon>
        <taxon>Emergomyces</taxon>
    </lineage>
</organism>
<comment type="caution">
    <text evidence="13">The sequence shown here is derived from an EMBL/GenBank/DDBJ whole genome shotgun (WGS) entry which is preliminary data.</text>
</comment>
<dbReference type="FunFam" id="1.20.144.10:FF:000003">
    <property type="entry name" value="Dolichyldiphosphatase 1"/>
    <property type="match status" value="1"/>
</dbReference>
<dbReference type="UniPathway" id="UPA00378"/>
<dbReference type="OrthoDB" id="302705at2759"/>
<dbReference type="CDD" id="cd03382">
    <property type="entry name" value="PAP2_dolichyldiphosphatase"/>
    <property type="match status" value="1"/>
</dbReference>
<comment type="function">
    <text evidence="9 11">Required for efficient N-glycosylation. Necessary for maintaining optimal levels of dolichol-linked oligosaccharides. Hydrolyzes dolichyl pyrophosphate at a very high rate and dolichyl monophosphate at a much lower rate. Does not act on phosphatidate.</text>
</comment>
<name>A0A1J9PNE4_9EURO</name>
<dbReference type="SUPFAM" id="SSF48317">
    <property type="entry name" value="Acid phosphatase/Vanadium-dependent haloperoxidase"/>
    <property type="match status" value="1"/>
</dbReference>
<comment type="subcellular location">
    <subcellularLocation>
        <location evidence="1 11">Endoplasmic reticulum membrane</location>
        <topology evidence="1 11">Multi-pass membrane protein</topology>
    </subcellularLocation>
</comment>
<reference evidence="13 14" key="1">
    <citation type="submission" date="2015-07" db="EMBL/GenBank/DDBJ databases">
        <title>Emmonsia species relationships and genome sequence.</title>
        <authorList>
            <consortium name="The Broad Institute Genomics Platform"/>
            <person name="Cuomo C.A."/>
            <person name="Munoz J.F."/>
            <person name="Imamovic A."/>
            <person name="Priest M.E."/>
            <person name="Young S."/>
            <person name="Clay O.K."/>
            <person name="McEwen J.G."/>
        </authorList>
    </citation>
    <scope>NUCLEOTIDE SEQUENCE [LARGE SCALE GENOMIC DNA]</scope>
    <source>
        <strain evidence="13 14">UAMH 9510</strain>
    </source>
</reference>
<dbReference type="AlphaFoldDB" id="A0A1J9PNE4"/>
<protein>
    <recommendedName>
        <fullName evidence="11">Dolichyldiphosphatase</fullName>
        <ecNumber evidence="11">3.6.1.43</ecNumber>
    </recommendedName>
</protein>
<dbReference type="Pfam" id="PF01569">
    <property type="entry name" value="PAP2"/>
    <property type="match status" value="1"/>
</dbReference>
<feature type="transmembrane region" description="Helical" evidence="11">
    <location>
        <begin position="154"/>
        <end position="172"/>
    </location>
</feature>
<gene>
    <name evidence="13" type="ORF">AJ78_01965</name>
</gene>
<keyword evidence="4 11" id="KW-0812">Transmembrane</keyword>
<sequence>MEAPLASLSLTHVHYNPDDPISYLSALLSLTPQAICIIYVTLIWATREVEVVLMFTGQMLCEGLNFFLKRLIREERPHQMFGKGYGMPSSHSQFVAFFSLSLTFFLLIRHVPDTSTNYSSSTLMQRAALSVLACVCAGAVSVSRIYLNYHTPKQVLAGFAAGMACGISWFWFSSYLRREGWIDWGLETPLARMARMRDLLIEEDPVEAGWQKWQRRKLASKQAAKASGKLN</sequence>
<evidence type="ECO:0000256" key="2">
    <source>
        <dbReference type="ARBA" id="ARBA00004922"/>
    </source>
</evidence>
<keyword evidence="14" id="KW-1185">Reference proteome</keyword>
<dbReference type="InterPro" id="IPR000326">
    <property type="entry name" value="PAP2/HPO"/>
</dbReference>
<evidence type="ECO:0000313" key="13">
    <source>
        <dbReference type="EMBL" id="OJD18008.1"/>
    </source>
</evidence>
<evidence type="ECO:0000256" key="1">
    <source>
        <dbReference type="ARBA" id="ARBA00004477"/>
    </source>
</evidence>
<evidence type="ECO:0000259" key="12">
    <source>
        <dbReference type="SMART" id="SM00014"/>
    </source>
</evidence>
<evidence type="ECO:0000313" key="14">
    <source>
        <dbReference type="Proteomes" id="UP000182235"/>
    </source>
</evidence>
<evidence type="ECO:0000256" key="3">
    <source>
        <dbReference type="ARBA" id="ARBA00005518"/>
    </source>
</evidence>
<feature type="transmembrane region" description="Helical" evidence="11">
    <location>
        <begin position="89"/>
        <end position="108"/>
    </location>
</feature>
<evidence type="ECO:0000256" key="6">
    <source>
        <dbReference type="ARBA" id="ARBA00022824"/>
    </source>
</evidence>
<keyword evidence="6 11" id="KW-0256">Endoplasmic reticulum</keyword>
<keyword evidence="5 11" id="KW-0378">Hydrolase</keyword>
<comment type="similarity">
    <text evidence="3 11">Belongs to the dolichyldiphosphatase family.</text>
</comment>
<dbReference type="SMART" id="SM00014">
    <property type="entry name" value="acidPPc"/>
    <property type="match status" value="1"/>
</dbReference>
<dbReference type="PANTHER" id="PTHR11247:SF1">
    <property type="entry name" value="DOLICHYLDIPHOSPHATASE 1"/>
    <property type="match status" value="1"/>
</dbReference>
<dbReference type="GO" id="GO:0006487">
    <property type="term" value="P:protein N-linked glycosylation"/>
    <property type="evidence" value="ECO:0007669"/>
    <property type="project" value="UniProtKB-UniRule"/>
</dbReference>
<dbReference type="Proteomes" id="UP000182235">
    <property type="component" value="Unassembled WGS sequence"/>
</dbReference>
<dbReference type="GO" id="GO:0008610">
    <property type="term" value="P:lipid biosynthetic process"/>
    <property type="evidence" value="ECO:0007669"/>
    <property type="project" value="TreeGrafter"/>
</dbReference>
<dbReference type="PANTHER" id="PTHR11247">
    <property type="entry name" value="PALMITOYL-PROTEIN THIOESTERASE/DOLICHYLDIPHOSPHATASE 1"/>
    <property type="match status" value="1"/>
</dbReference>
<evidence type="ECO:0000256" key="10">
    <source>
        <dbReference type="ARBA" id="ARBA00047349"/>
    </source>
</evidence>
<feature type="transmembrane region" description="Helical" evidence="11">
    <location>
        <begin position="128"/>
        <end position="147"/>
    </location>
</feature>
<dbReference type="GO" id="GO:0047874">
    <property type="term" value="F:dolichyldiphosphatase activity"/>
    <property type="evidence" value="ECO:0007669"/>
    <property type="project" value="UniProtKB-UniRule"/>
</dbReference>
<evidence type="ECO:0000256" key="5">
    <source>
        <dbReference type="ARBA" id="ARBA00022801"/>
    </source>
</evidence>
<keyword evidence="7 11" id="KW-1133">Transmembrane helix</keyword>
<dbReference type="EC" id="3.6.1.43" evidence="11"/>
<dbReference type="STRING" id="1447872.A0A1J9PNE4"/>
<dbReference type="VEuPathDB" id="FungiDB:AJ78_01965"/>
<keyword evidence="8 11" id="KW-0472">Membrane</keyword>
<dbReference type="InterPro" id="IPR036938">
    <property type="entry name" value="PAP2/HPO_sf"/>
</dbReference>
<evidence type="ECO:0000256" key="8">
    <source>
        <dbReference type="ARBA" id="ARBA00023136"/>
    </source>
</evidence>
<feature type="domain" description="Phosphatidic acid phosphatase type 2/haloperoxidase" evidence="12">
    <location>
        <begin position="51"/>
        <end position="170"/>
    </location>
</feature>
<evidence type="ECO:0000256" key="11">
    <source>
        <dbReference type="RuleBase" id="RU367078"/>
    </source>
</evidence>
<evidence type="ECO:0000256" key="7">
    <source>
        <dbReference type="ARBA" id="ARBA00022989"/>
    </source>
</evidence>
<dbReference type="EMBL" id="LGRN01000049">
    <property type="protein sequence ID" value="OJD18008.1"/>
    <property type="molecule type" value="Genomic_DNA"/>
</dbReference>
<dbReference type="InterPro" id="IPR039667">
    <property type="entry name" value="Dolichyldiphosphatase_PAP2"/>
</dbReference>